<dbReference type="OrthoDB" id="1791938at2"/>
<keyword evidence="3" id="KW-0808">Transferase</keyword>
<dbReference type="InterPro" id="IPR005467">
    <property type="entry name" value="His_kinase_dom"/>
</dbReference>
<comment type="catalytic activity">
    <reaction evidence="1">
        <text>ATP + protein L-histidine = ADP + protein N-phospho-L-histidine.</text>
        <dbReference type="EC" id="2.7.13.3"/>
    </reaction>
</comment>
<comment type="caution">
    <text evidence="10">The sequence shown here is derived from an EMBL/GenBank/DDBJ whole genome shotgun (WGS) entry which is preliminary data.</text>
</comment>
<dbReference type="SUPFAM" id="SSF55874">
    <property type="entry name" value="ATPase domain of HSP90 chaperone/DNA topoisomerase II/histidine kinase"/>
    <property type="match status" value="1"/>
</dbReference>
<feature type="transmembrane region" description="Helical" evidence="8">
    <location>
        <begin position="111"/>
        <end position="134"/>
    </location>
</feature>
<dbReference type="Proteomes" id="UP000315343">
    <property type="component" value="Unassembled WGS sequence"/>
</dbReference>
<dbReference type="Pfam" id="PF02518">
    <property type="entry name" value="HATPase_c"/>
    <property type="match status" value="1"/>
</dbReference>
<evidence type="ECO:0000256" key="3">
    <source>
        <dbReference type="ARBA" id="ARBA00022679"/>
    </source>
</evidence>
<dbReference type="EMBL" id="VLKH01000003">
    <property type="protein sequence ID" value="TWH81580.1"/>
    <property type="molecule type" value="Genomic_DNA"/>
</dbReference>
<keyword evidence="6" id="KW-0067">ATP-binding</keyword>
<evidence type="ECO:0000256" key="6">
    <source>
        <dbReference type="ARBA" id="ARBA00022840"/>
    </source>
</evidence>
<feature type="domain" description="Histidine kinase" evidence="9">
    <location>
        <begin position="308"/>
        <end position="419"/>
    </location>
</feature>
<dbReference type="PANTHER" id="PTHR43065:SF46">
    <property type="entry name" value="C4-DICARBOXYLATE TRANSPORT SENSOR PROTEIN DCTB"/>
    <property type="match status" value="1"/>
</dbReference>
<evidence type="ECO:0000256" key="2">
    <source>
        <dbReference type="ARBA" id="ARBA00012438"/>
    </source>
</evidence>
<dbReference type="Gene3D" id="3.30.565.10">
    <property type="entry name" value="Histidine kinase-like ATPase, C-terminal domain"/>
    <property type="match status" value="1"/>
</dbReference>
<organism evidence="10 11">
    <name type="scientific">Sedimentibacter saalensis</name>
    <dbReference type="NCBI Taxonomy" id="130788"/>
    <lineage>
        <taxon>Bacteria</taxon>
        <taxon>Bacillati</taxon>
        <taxon>Bacillota</taxon>
        <taxon>Tissierellia</taxon>
        <taxon>Sedimentibacter</taxon>
    </lineage>
</organism>
<evidence type="ECO:0000256" key="5">
    <source>
        <dbReference type="ARBA" id="ARBA00022777"/>
    </source>
</evidence>
<dbReference type="GO" id="GO:0004673">
    <property type="term" value="F:protein histidine kinase activity"/>
    <property type="evidence" value="ECO:0007669"/>
    <property type="project" value="UniProtKB-EC"/>
</dbReference>
<evidence type="ECO:0000256" key="7">
    <source>
        <dbReference type="ARBA" id="ARBA00023012"/>
    </source>
</evidence>
<dbReference type="RefSeq" id="WP_145081580.1">
    <property type="nucleotide sequence ID" value="NZ_VLKH01000003.1"/>
</dbReference>
<dbReference type="EC" id="2.7.13.3" evidence="2"/>
<feature type="transmembrane region" description="Helical" evidence="8">
    <location>
        <begin position="29"/>
        <end position="45"/>
    </location>
</feature>
<reference evidence="10 11" key="1">
    <citation type="submission" date="2019-07" db="EMBL/GenBank/DDBJ databases">
        <title>Genomic Encyclopedia of Type Strains, Phase I: the one thousand microbial genomes (KMG-I) project.</title>
        <authorList>
            <person name="Kyrpides N."/>
        </authorList>
    </citation>
    <scope>NUCLEOTIDE SEQUENCE [LARGE SCALE GENOMIC DNA]</scope>
    <source>
        <strain evidence="10 11">DSM 13558</strain>
    </source>
</reference>
<dbReference type="InterPro" id="IPR004358">
    <property type="entry name" value="Sig_transdc_His_kin-like_C"/>
</dbReference>
<keyword evidence="8" id="KW-0472">Membrane</keyword>
<dbReference type="SMART" id="SM00387">
    <property type="entry name" value="HATPase_c"/>
    <property type="match status" value="1"/>
</dbReference>
<dbReference type="InterPro" id="IPR036890">
    <property type="entry name" value="HATPase_C_sf"/>
</dbReference>
<keyword evidence="11" id="KW-1185">Reference proteome</keyword>
<name>A0A562JEJ8_9FIRM</name>
<accession>A0A562JEJ8</accession>
<gene>
    <name evidence="10" type="ORF">LY60_01333</name>
</gene>
<keyword evidence="4" id="KW-0547">Nucleotide-binding</keyword>
<dbReference type="PRINTS" id="PR00344">
    <property type="entry name" value="BCTRLSENSOR"/>
</dbReference>
<keyword evidence="8" id="KW-0812">Transmembrane</keyword>
<feature type="transmembrane region" description="Helical" evidence="8">
    <location>
        <begin position="146"/>
        <end position="168"/>
    </location>
</feature>
<dbReference type="AlphaFoldDB" id="A0A562JEJ8"/>
<keyword evidence="7" id="KW-0902">Two-component regulatory system</keyword>
<evidence type="ECO:0000259" key="9">
    <source>
        <dbReference type="PROSITE" id="PS50109"/>
    </source>
</evidence>
<dbReference type="GO" id="GO:0000160">
    <property type="term" value="P:phosphorelay signal transduction system"/>
    <property type="evidence" value="ECO:0007669"/>
    <property type="project" value="UniProtKB-KW"/>
</dbReference>
<dbReference type="GO" id="GO:0005524">
    <property type="term" value="F:ATP binding"/>
    <property type="evidence" value="ECO:0007669"/>
    <property type="project" value="UniProtKB-KW"/>
</dbReference>
<protein>
    <recommendedName>
        <fullName evidence="2">histidine kinase</fullName>
        <ecNumber evidence="2">2.7.13.3</ecNumber>
    </recommendedName>
</protein>
<feature type="transmembrane region" description="Helical" evidence="8">
    <location>
        <begin position="52"/>
        <end position="73"/>
    </location>
</feature>
<dbReference type="PANTHER" id="PTHR43065">
    <property type="entry name" value="SENSOR HISTIDINE KINASE"/>
    <property type="match status" value="1"/>
</dbReference>
<keyword evidence="5 10" id="KW-0418">Kinase</keyword>
<proteinExistence type="predicted"/>
<sequence length="430" mass="49461">MKGLKKIISASILVALASQINLGLSESDFVVSAGVIIFVTFLYYYEDISSISMGMLSAVMVFMLRLAVYQVSIGYNNEVFIAYMPEMLFYIFYPLLYKLLIKNGRKHNIGFVYLALISCDFLLNSIEVLFRYFIFADKSLIEVIPSLLVVSIVRSSLVLAILVAFNYYDLMLTKREHEDRYKKLLWLTSQLKTEIFWIEKNMDNIEKVMSQSYNLFEQISNNQNKDNWANNALNIARDVHEIKKENGLVVRGIKSITENKLNDNGMEYKDINNILLETMIRESKNINKHIEFEFIMGENFYTEKHYYLMSVLRNLIMNSMDAISESQFDAKISVVHSVDEIDHIFKISDNGSGINENDINEIFSPGFSTKINYETGEINRGLGLSIVQYIVEEQLKGEVKVNSKLGIGTIFNINIPKIILEEKSNENIHS</sequence>
<feature type="transmembrane region" description="Helical" evidence="8">
    <location>
        <begin position="79"/>
        <end position="99"/>
    </location>
</feature>
<evidence type="ECO:0000256" key="1">
    <source>
        <dbReference type="ARBA" id="ARBA00000085"/>
    </source>
</evidence>
<keyword evidence="8" id="KW-1133">Transmembrane helix</keyword>
<evidence type="ECO:0000313" key="11">
    <source>
        <dbReference type="Proteomes" id="UP000315343"/>
    </source>
</evidence>
<evidence type="ECO:0000313" key="10">
    <source>
        <dbReference type="EMBL" id="TWH81580.1"/>
    </source>
</evidence>
<dbReference type="InterPro" id="IPR003594">
    <property type="entry name" value="HATPase_dom"/>
</dbReference>
<evidence type="ECO:0000256" key="4">
    <source>
        <dbReference type="ARBA" id="ARBA00022741"/>
    </source>
</evidence>
<dbReference type="PROSITE" id="PS50109">
    <property type="entry name" value="HIS_KIN"/>
    <property type="match status" value="1"/>
</dbReference>
<evidence type="ECO:0000256" key="8">
    <source>
        <dbReference type="SAM" id="Phobius"/>
    </source>
</evidence>